<keyword evidence="1" id="KW-0812">Transmembrane</keyword>
<organism evidence="2 3">
    <name type="scientific">Chitinophaga agrisoli</name>
    <dbReference type="NCBI Taxonomy" id="2607653"/>
    <lineage>
        <taxon>Bacteria</taxon>
        <taxon>Pseudomonadati</taxon>
        <taxon>Bacteroidota</taxon>
        <taxon>Chitinophagia</taxon>
        <taxon>Chitinophagales</taxon>
        <taxon>Chitinophagaceae</taxon>
        <taxon>Chitinophaga</taxon>
    </lineage>
</organism>
<evidence type="ECO:0000256" key="1">
    <source>
        <dbReference type="SAM" id="Phobius"/>
    </source>
</evidence>
<feature type="transmembrane region" description="Helical" evidence="1">
    <location>
        <begin position="39"/>
        <end position="61"/>
    </location>
</feature>
<gene>
    <name evidence="2" type="ORF">F0L74_22820</name>
</gene>
<feature type="transmembrane region" description="Helical" evidence="1">
    <location>
        <begin position="68"/>
        <end position="91"/>
    </location>
</feature>
<sequence length="250" mass="28564">MKKIWTWYFDKWGRPLLFFIIMLACFIPSVLYQQPTLEITLLVLTVLTLIAVLASGLRLLIRRRWIPAVISFLTPMITITGLIIFVIAVVLEAAGDTSGDGYADKLKIPDNIVINDPVNLGFEHNRPDSITGLLKEKMDFQLYNGIQPGIFEYDCWLKNTGRGHVFLKAYEVTHNDALSVETLRSRSSITIDSAAGEHYTRYETTGDFTIYEGDWGKPYAARFEVWFDPADGGPERKLMEKVYKIEGWMR</sequence>
<name>A0A5B2VLA9_9BACT</name>
<keyword evidence="1" id="KW-1133">Transmembrane helix</keyword>
<feature type="transmembrane region" description="Helical" evidence="1">
    <location>
        <begin position="12"/>
        <end position="33"/>
    </location>
</feature>
<reference evidence="2 3" key="2">
    <citation type="submission" date="2019-09" db="EMBL/GenBank/DDBJ databases">
        <authorList>
            <person name="Jin C."/>
        </authorList>
    </citation>
    <scope>NUCLEOTIDE SEQUENCE [LARGE SCALE GENOMIC DNA]</scope>
    <source>
        <strain evidence="2 3">BN140078</strain>
    </source>
</reference>
<keyword evidence="1" id="KW-0472">Membrane</keyword>
<dbReference type="PROSITE" id="PS51257">
    <property type="entry name" value="PROKAR_LIPOPROTEIN"/>
    <property type="match status" value="1"/>
</dbReference>
<keyword evidence="3" id="KW-1185">Reference proteome</keyword>
<reference evidence="2 3" key="1">
    <citation type="submission" date="2019-09" db="EMBL/GenBank/DDBJ databases">
        <title>Chitinophaga ginsengihumi sp. nov., isolated from soil of ginseng rhizosphere.</title>
        <authorList>
            <person name="Lee J."/>
        </authorList>
    </citation>
    <scope>NUCLEOTIDE SEQUENCE [LARGE SCALE GENOMIC DNA]</scope>
    <source>
        <strain evidence="2 3">BN140078</strain>
    </source>
</reference>
<dbReference type="RefSeq" id="WP_149840226.1">
    <property type="nucleotide sequence ID" value="NZ_VUOC01000004.1"/>
</dbReference>
<dbReference type="AlphaFoldDB" id="A0A5B2VLA9"/>
<evidence type="ECO:0000313" key="2">
    <source>
        <dbReference type="EMBL" id="KAA2239047.1"/>
    </source>
</evidence>
<dbReference type="Proteomes" id="UP000324611">
    <property type="component" value="Unassembled WGS sequence"/>
</dbReference>
<dbReference type="EMBL" id="VUOC01000004">
    <property type="protein sequence ID" value="KAA2239047.1"/>
    <property type="molecule type" value="Genomic_DNA"/>
</dbReference>
<evidence type="ECO:0000313" key="3">
    <source>
        <dbReference type="Proteomes" id="UP000324611"/>
    </source>
</evidence>
<accession>A0A5B2VLA9</accession>
<comment type="caution">
    <text evidence="2">The sequence shown here is derived from an EMBL/GenBank/DDBJ whole genome shotgun (WGS) entry which is preliminary data.</text>
</comment>
<proteinExistence type="predicted"/>
<protein>
    <submittedName>
        <fullName evidence="2">Uncharacterized protein</fullName>
    </submittedName>
</protein>